<evidence type="ECO:0000256" key="4">
    <source>
        <dbReference type="ARBA" id="ARBA00023157"/>
    </source>
</evidence>
<dbReference type="InterPro" id="IPR019577">
    <property type="entry name" value="SPARC/Testican_Ca-bd-dom"/>
</dbReference>
<organism evidence="8">
    <name type="scientific">Dugesia japonica</name>
    <name type="common">Planarian</name>
    <dbReference type="NCBI Taxonomy" id="6161"/>
    <lineage>
        <taxon>Eukaryota</taxon>
        <taxon>Metazoa</taxon>
        <taxon>Spiralia</taxon>
        <taxon>Lophotrochozoa</taxon>
        <taxon>Platyhelminthes</taxon>
        <taxon>Rhabditophora</taxon>
        <taxon>Seriata</taxon>
        <taxon>Tricladida</taxon>
        <taxon>Continenticola</taxon>
        <taxon>Geoplanoidea</taxon>
        <taxon>Dugesiidae</taxon>
        <taxon>Dugesia</taxon>
    </lineage>
</organism>
<dbReference type="PROSITE" id="PS00018">
    <property type="entry name" value="EF_HAND_1"/>
    <property type="match status" value="1"/>
</dbReference>
<dbReference type="InterPro" id="IPR018247">
    <property type="entry name" value="EF_Hand_1_Ca_BS"/>
</dbReference>
<evidence type="ECO:0000313" key="8">
    <source>
        <dbReference type="EMBL" id="ACM78480.1"/>
    </source>
</evidence>
<keyword evidence="3" id="KW-0106">Calcium</keyword>
<protein>
    <submittedName>
        <fullName evidence="8">SPARC-like protein</fullName>
    </submittedName>
</protein>
<keyword evidence="4" id="KW-1015">Disulfide bond</keyword>
<feature type="signal peptide" evidence="6">
    <location>
        <begin position="1"/>
        <end position="18"/>
    </location>
</feature>
<keyword evidence="6" id="KW-0732">Signal</keyword>
<evidence type="ECO:0000256" key="5">
    <source>
        <dbReference type="ARBA" id="ARBA00023180"/>
    </source>
</evidence>
<dbReference type="PROSITE" id="PS50222">
    <property type="entry name" value="EF_HAND_2"/>
    <property type="match status" value="1"/>
</dbReference>
<dbReference type="AlphaFoldDB" id="C0KQW5"/>
<comment type="subcellular location">
    <subcellularLocation>
        <location evidence="1">Secreted</location>
    </subcellularLocation>
</comment>
<evidence type="ECO:0000259" key="7">
    <source>
        <dbReference type="PROSITE" id="PS50222"/>
    </source>
</evidence>
<reference evidence="8" key="1">
    <citation type="submission" date="2009-01" db="EMBL/GenBank/DDBJ databases">
        <authorList>
            <person name="Zhao B."/>
            <person name="Geng W."/>
        </authorList>
    </citation>
    <scope>NUCLEOTIDE SEQUENCE</scope>
</reference>
<dbReference type="GO" id="GO:0005509">
    <property type="term" value="F:calcium ion binding"/>
    <property type="evidence" value="ECO:0007669"/>
    <property type="project" value="InterPro"/>
</dbReference>
<dbReference type="SUPFAM" id="SSF47473">
    <property type="entry name" value="EF-hand"/>
    <property type="match status" value="1"/>
</dbReference>
<dbReference type="GO" id="GO:0005576">
    <property type="term" value="C:extracellular region"/>
    <property type="evidence" value="ECO:0007669"/>
    <property type="project" value="UniProtKB-SubCell"/>
</dbReference>
<dbReference type="EMBL" id="FJ623471">
    <property type="protein sequence ID" value="ACM78480.1"/>
    <property type="molecule type" value="mRNA"/>
</dbReference>
<dbReference type="Gene3D" id="1.10.238.10">
    <property type="entry name" value="EF-hand"/>
    <property type="match status" value="1"/>
</dbReference>
<dbReference type="InterPro" id="IPR002048">
    <property type="entry name" value="EF_hand_dom"/>
</dbReference>
<evidence type="ECO:0000256" key="3">
    <source>
        <dbReference type="ARBA" id="ARBA00022837"/>
    </source>
</evidence>
<dbReference type="InterPro" id="IPR011992">
    <property type="entry name" value="EF-hand-dom_pair"/>
</dbReference>
<accession>C0KQW5</accession>
<name>C0KQW5_DUGJA</name>
<feature type="domain" description="EF-hand" evidence="7">
    <location>
        <begin position="186"/>
        <end position="221"/>
    </location>
</feature>
<dbReference type="Pfam" id="PF10591">
    <property type="entry name" value="SPARC_Ca_bdg"/>
    <property type="match status" value="1"/>
</dbReference>
<evidence type="ECO:0000256" key="1">
    <source>
        <dbReference type="ARBA" id="ARBA00004613"/>
    </source>
</evidence>
<sequence>MDRALIVALLCLFCSVEWQEERHKVDDEPEEEPSENWKCKLGEFNKEGKCNPMDQCPEEWNEYPRELCVDGKTYRHECDLWREKCYCAKSDSRCGGPEFGSHKPTDTIVIQYFDGCRDLAAQCDWPSEEASFHARLAMWFRDLYSQKWSVASGKSDDQSLLSPLSLKTRSSATTLFNATQFSPYGVHGGYLSFWFCEMDKNNNGNLDRSEIALLFQLLNPSTPCLNTFLSKCGSGTISFSAWNSCFKVPKAEEMPCTPFS</sequence>
<evidence type="ECO:0000256" key="6">
    <source>
        <dbReference type="SAM" id="SignalP"/>
    </source>
</evidence>
<evidence type="ECO:0000256" key="2">
    <source>
        <dbReference type="ARBA" id="ARBA00022525"/>
    </source>
</evidence>
<keyword evidence="5" id="KW-0325">Glycoprotein</keyword>
<feature type="chain" id="PRO_5002899923" evidence="6">
    <location>
        <begin position="19"/>
        <end position="260"/>
    </location>
</feature>
<proteinExistence type="evidence at transcript level"/>
<keyword evidence="2" id="KW-0964">Secreted</keyword>